<reference evidence="3" key="1">
    <citation type="journal article" date="2009" name="Appl. Environ. Microbiol.">
        <title>Complete genome sequence of the chemolithoautotrophic marine magnetotactic coccus strain MC-1.</title>
        <authorList>
            <person name="Schubbe S."/>
            <person name="Williams T.J."/>
            <person name="Xie G."/>
            <person name="Kiss H.E."/>
            <person name="Brettin T.S."/>
            <person name="Martinez D."/>
            <person name="Ross C.A."/>
            <person name="Schuler D."/>
            <person name="Cox B.L."/>
            <person name="Nealson K.H."/>
            <person name="Bazylinski D.A."/>
        </authorList>
    </citation>
    <scope>NUCLEOTIDE SEQUENCE [LARGE SCALE GENOMIC DNA]</scope>
    <source>
        <strain evidence="3">ATCC BAA-1437 / JCM 17883 / MC-1</strain>
    </source>
</reference>
<sequence>MEIYFNNKTTIMETLYEGYEDVPRLAISVHLHGWEYPQQAGKGIAKFRVEIREGSTDPKKKMVGQGFVQCSEREILNILGYAPLSQAILDGLLSHTPMQNFFMEAAKEGLDAPEPEPPKPGMEGRKMPPAKAFHNPRLYVNQSWGEGENN</sequence>
<name>A0L8H7_MAGMM</name>
<dbReference type="Proteomes" id="UP000002586">
    <property type="component" value="Chromosome"/>
</dbReference>
<dbReference type="AlphaFoldDB" id="A0L8H7"/>
<keyword evidence="3" id="KW-1185">Reference proteome</keyword>
<feature type="region of interest" description="Disordered" evidence="1">
    <location>
        <begin position="108"/>
        <end position="150"/>
    </location>
</feature>
<organism evidence="2 3">
    <name type="scientific">Magnetococcus marinus (strain ATCC BAA-1437 / JCM 17883 / MC-1)</name>
    <dbReference type="NCBI Taxonomy" id="156889"/>
    <lineage>
        <taxon>Bacteria</taxon>
        <taxon>Pseudomonadati</taxon>
        <taxon>Pseudomonadota</taxon>
        <taxon>Magnetococcia</taxon>
        <taxon>Magnetococcales</taxon>
        <taxon>Magnetococcaceae</taxon>
        <taxon>Magnetococcus</taxon>
    </lineage>
</organism>
<protein>
    <submittedName>
        <fullName evidence="2">Uncharacterized protein</fullName>
    </submittedName>
</protein>
<dbReference type="RefSeq" id="WP_011713417.1">
    <property type="nucleotide sequence ID" value="NC_008576.1"/>
</dbReference>
<dbReference type="HOGENOM" id="CLU_1738296_0_0_5"/>
<accession>A0L8H7</accession>
<evidence type="ECO:0000313" key="3">
    <source>
        <dbReference type="Proteomes" id="UP000002586"/>
    </source>
</evidence>
<dbReference type="OrthoDB" id="9849559at2"/>
<dbReference type="EMBL" id="CP000471">
    <property type="protein sequence ID" value="ABK44270.1"/>
    <property type="molecule type" value="Genomic_DNA"/>
</dbReference>
<reference evidence="2 3" key="2">
    <citation type="journal article" date="2012" name="Int. J. Syst. Evol. Microbiol.">
        <title>Magnetococcus marinus gen. nov., sp. nov., a marine, magnetotactic bacterium that represents a novel lineage (Magnetococcaceae fam. nov.; Magnetococcales ord. nov.) at the base of the Alphaproteobacteria.</title>
        <authorList>
            <person name="Bazylinski D.A."/>
            <person name="Williams T.J."/>
            <person name="Lefevre C.T."/>
            <person name="Berg R.J."/>
            <person name="Zhang C.L."/>
            <person name="Bowser S.S."/>
            <person name="Dean A.J."/>
            <person name="Beveridge T.J."/>
        </authorList>
    </citation>
    <scope>NUCLEOTIDE SEQUENCE [LARGE SCALE GENOMIC DNA]</scope>
    <source>
        <strain evidence="3">ATCC BAA-1437 / JCM 17883 / MC-1</strain>
    </source>
</reference>
<evidence type="ECO:0000313" key="2">
    <source>
        <dbReference type="EMBL" id="ABK44270.1"/>
    </source>
</evidence>
<dbReference type="STRING" id="156889.Mmc1_1762"/>
<gene>
    <name evidence="2" type="ordered locus">Mmc1_1762</name>
</gene>
<feature type="compositionally biased region" description="Polar residues" evidence="1">
    <location>
        <begin position="140"/>
        <end position="150"/>
    </location>
</feature>
<evidence type="ECO:0000256" key="1">
    <source>
        <dbReference type="SAM" id="MobiDB-lite"/>
    </source>
</evidence>
<proteinExistence type="predicted"/>
<dbReference type="KEGG" id="mgm:Mmc1_1762"/>